<sequence length="131" mass="14756">SIFELFGIIAIVNTITTNSALVNDGRPVVFPFNSLIISFVIWFIRTIPYPICRTIPSHMSSLFTMIVIRWIIITSEAFALFPFSIIFYNVLAIGIKVFCIIHSIASSLSLLLFQKDTDPCILIVYPIIALK</sequence>
<dbReference type="EMBL" id="CAJVPY010031465">
    <property type="protein sequence ID" value="CAG8796613.1"/>
    <property type="molecule type" value="Genomic_DNA"/>
</dbReference>
<gene>
    <name evidence="2" type="ORF">DERYTH_LOCUS22520</name>
</gene>
<reference evidence="2" key="1">
    <citation type="submission" date="2021-06" db="EMBL/GenBank/DDBJ databases">
        <authorList>
            <person name="Kallberg Y."/>
            <person name="Tangrot J."/>
            <person name="Rosling A."/>
        </authorList>
    </citation>
    <scope>NUCLEOTIDE SEQUENCE</scope>
    <source>
        <strain evidence="2">MA453B</strain>
    </source>
</reference>
<accession>A0A9N9P7A1</accession>
<name>A0A9N9P7A1_9GLOM</name>
<dbReference type="AlphaFoldDB" id="A0A9N9P7A1"/>
<evidence type="ECO:0000313" key="3">
    <source>
        <dbReference type="Proteomes" id="UP000789405"/>
    </source>
</evidence>
<keyword evidence="1" id="KW-0812">Transmembrane</keyword>
<feature type="transmembrane region" description="Helical" evidence="1">
    <location>
        <begin position="66"/>
        <end position="87"/>
    </location>
</feature>
<evidence type="ECO:0000256" key="1">
    <source>
        <dbReference type="SAM" id="Phobius"/>
    </source>
</evidence>
<evidence type="ECO:0000313" key="2">
    <source>
        <dbReference type="EMBL" id="CAG8796613.1"/>
    </source>
</evidence>
<feature type="non-terminal residue" evidence="2">
    <location>
        <position position="131"/>
    </location>
</feature>
<proteinExistence type="predicted"/>
<organism evidence="2 3">
    <name type="scientific">Dentiscutata erythropus</name>
    <dbReference type="NCBI Taxonomy" id="1348616"/>
    <lineage>
        <taxon>Eukaryota</taxon>
        <taxon>Fungi</taxon>
        <taxon>Fungi incertae sedis</taxon>
        <taxon>Mucoromycota</taxon>
        <taxon>Glomeromycotina</taxon>
        <taxon>Glomeromycetes</taxon>
        <taxon>Diversisporales</taxon>
        <taxon>Gigasporaceae</taxon>
        <taxon>Dentiscutata</taxon>
    </lineage>
</organism>
<comment type="caution">
    <text evidence="2">The sequence shown here is derived from an EMBL/GenBank/DDBJ whole genome shotgun (WGS) entry which is preliminary data.</text>
</comment>
<feature type="transmembrane region" description="Helical" evidence="1">
    <location>
        <begin position="93"/>
        <end position="113"/>
    </location>
</feature>
<keyword evidence="1" id="KW-0472">Membrane</keyword>
<keyword evidence="1" id="KW-1133">Transmembrane helix</keyword>
<protein>
    <submittedName>
        <fullName evidence="2">1097_t:CDS:1</fullName>
    </submittedName>
</protein>
<feature type="transmembrane region" description="Helical" evidence="1">
    <location>
        <begin position="28"/>
        <end position="45"/>
    </location>
</feature>
<dbReference type="Proteomes" id="UP000789405">
    <property type="component" value="Unassembled WGS sequence"/>
</dbReference>
<keyword evidence="3" id="KW-1185">Reference proteome</keyword>